<evidence type="ECO:0000256" key="14">
    <source>
        <dbReference type="ARBA" id="ARBA00022989"/>
    </source>
</evidence>
<evidence type="ECO:0000256" key="20">
    <source>
        <dbReference type="PROSITE-ProRule" id="PRU10141"/>
    </source>
</evidence>
<dbReference type="Gene3D" id="1.10.510.10">
    <property type="entry name" value="Transferase(Phosphotransferase) domain 1"/>
    <property type="match status" value="1"/>
</dbReference>
<keyword evidence="10" id="KW-0677">Repeat</keyword>
<feature type="transmembrane region" description="Helical" evidence="21">
    <location>
        <begin position="690"/>
        <end position="714"/>
    </location>
</feature>
<dbReference type="EC" id="2.7.11.1" evidence="3"/>
<keyword evidence="9 22" id="KW-0732">Signal</keyword>
<keyword evidence="25" id="KW-1185">Reference proteome</keyword>
<dbReference type="SUPFAM" id="SSF52047">
    <property type="entry name" value="RNI-like"/>
    <property type="match status" value="1"/>
</dbReference>
<dbReference type="PROSITE" id="PS51450">
    <property type="entry name" value="LRR"/>
    <property type="match status" value="1"/>
</dbReference>
<dbReference type="PANTHER" id="PTHR48053">
    <property type="entry name" value="LEUCINE RICH REPEAT FAMILY PROTEIN, EXPRESSED"/>
    <property type="match status" value="1"/>
</dbReference>
<feature type="binding site" evidence="20">
    <location>
        <position position="785"/>
    </location>
    <ligand>
        <name>ATP</name>
        <dbReference type="ChEBI" id="CHEBI:30616"/>
    </ligand>
</feature>
<dbReference type="FunFam" id="1.10.510.10:FF:000445">
    <property type="entry name" value="MDIS1-interacting receptor like kinase 2"/>
    <property type="match status" value="1"/>
</dbReference>
<protein>
    <recommendedName>
        <fullName evidence="3">non-specific serine/threonine protein kinase</fullName>
        <ecNumber evidence="3">2.7.11.1</ecNumber>
    </recommendedName>
</protein>
<organism evidence="24 25">
    <name type="scientific">Centaurea solstitialis</name>
    <name type="common">yellow star-thistle</name>
    <dbReference type="NCBI Taxonomy" id="347529"/>
    <lineage>
        <taxon>Eukaryota</taxon>
        <taxon>Viridiplantae</taxon>
        <taxon>Streptophyta</taxon>
        <taxon>Embryophyta</taxon>
        <taxon>Tracheophyta</taxon>
        <taxon>Spermatophyta</taxon>
        <taxon>Magnoliopsida</taxon>
        <taxon>eudicotyledons</taxon>
        <taxon>Gunneridae</taxon>
        <taxon>Pentapetalae</taxon>
        <taxon>asterids</taxon>
        <taxon>campanulids</taxon>
        <taxon>Asterales</taxon>
        <taxon>Asteraceae</taxon>
        <taxon>Carduoideae</taxon>
        <taxon>Cardueae</taxon>
        <taxon>Centaureinae</taxon>
        <taxon>Centaurea</taxon>
    </lineage>
</organism>
<keyword evidence="11 20" id="KW-0547">Nucleotide-binding</keyword>
<feature type="chain" id="PRO_5041282066" description="non-specific serine/threonine protein kinase" evidence="22">
    <location>
        <begin position="30"/>
        <end position="1048"/>
    </location>
</feature>
<evidence type="ECO:0000256" key="22">
    <source>
        <dbReference type="SAM" id="SignalP"/>
    </source>
</evidence>
<dbReference type="PANTHER" id="PTHR48053:SF128">
    <property type="entry name" value="PROTEIN KINASE DOMAIN-CONTAINING PROTEIN"/>
    <property type="match status" value="1"/>
</dbReference>
<evidence type="ECO:0000256" key="18">
    <source>
        <dbReference type="ARBA" id="ARBA00047899"/>
    </source>
</evidence>
<evidence type="ECO:0000259" key="23">
    <source>
        <dbReference type="PROSITE" id="PS50011"/>
    </source>
</evidence>
<dbReference type="SUPFAM" id="SSF52058">
    <property type="entry name" value="L domain-like"/>
    <property type="match status" value="2"/>
</dbReference>
<dbReference type="InterPro" id="IPR017441">
    <property type="entry name" value="Protein_kinase_ATP_BS"/>
</dbReference>
<dbReference type="GO" id="GO:0009653">
    <property type="term" value="P:anatomical structure morphogenesis"/>
    <property type="evidence" value="ECO:0007669"/>
    <property type="project" value="UniProtKB-ARBA"/>
</dbReference>
<evidence type="ECO:0000256" key="17">
    <source>
        <dbReference type="ARBA" id="ARBA00023180"/>
    </source>
</evidence>
<dbReference type="InterPro" id="IPR003591">
    <property type="entry name" value="Leu-rich_rpt_typical-subtyp"/>
</dbReference>
<dbReference type="SUPFAM" id="SSF56112">
    <property type="entry name" value="Protein kinase-like (PK-like)"/>
    <property type="match status" value="1"/>
</dbReference>
<dbReference type="Gene3D" id="3.80.10.10">
    <property type="entry name" value="Ribonuclease Inhibitor"/>
    <property type="match status" value="4"/>
</dbReference>
<keyword evidence="8 21" id="KW-0812">Transmembrane</keyword>
<keyword evidence="4" id="KW-0723">Serine/threonine-protein kinase</keyword>
<name>A0AA38WEM8_9ASTR</name>
<evidence type="ECO:0000313" key="24">
    <source>
        <dbReference type="EMBL" id="KAJ9547294.1"/>
    </source>
</evidence>
<evidence type="ECO:0000256" key="4">
    <source>
        <dbReference type="ARBA" id="ARBA00022527"/>
    </source>
</evidence>
<dbReference type="FunFam" id="3.80.10.10:FF:000095">
    <property type="entry name" value="LRR receptor-like serine/threonine-protein kinase GSO1"/>
    <property type="match status" value="1"/>
</dbReference>
<evidence type="ECO:0000256" key="2">
    <source>
        <dbReference type="ARBA" id="ARBA00004479"/>
    </source>
</evidence>
<comment type="catalytic activity">
    <reaction evidence="19">
        <text>L-seryl-[protein] + ATP = O-phospho-L-seryl-[protein] + ADP + H(+)</text>
        <dbReference type="Rhea" id="RHEA:17989"/>
        <dbReference type="Rhea" id="RHEA-COMP:9863"/>
        <dbReference type="Rhea" id="RHEA-COMP:11604"/>
        <dbReference type="ChEBI" id="CHEBI:15378"/>
        <dbReference type="ChEBI" id="CHEBI:29999"/>
        <dbReference type="ChEBI" id="CHEBI:30616"/>
        <dbReference type="ChEBI" id="CHEBI:83421"/>
        <dbReference type="ChEBI" id="CHEBI:456216"/>
        <dbReference type="EC" id="2.7.11.1"/>
    </reaction>
</comment>
<keyword evidence="15 21" id="KW-0472">Membrane</keyword>
<evidence type="ECO:0000256" key="16">
    <source>
        <dbReference type="ARBA" id="ARBA00023170"/>
    </source>
</evidence>
<evidence type="ECO:0000256" key="3">
    <source>
        <dbReference type="ARBA" id="ARBA00012513"/>
    </source>
</evidence>
<dbReference type="PRINTS" id="PR00019">
    <property type="entry name" value="LEURICHRPT"/>
</dbReference>
<evidence type="ECO:0000256" key="7">
    <source>
        <dbReference type="ARBA" id="ARBA00022679"/>
    </source>
</evidence>
<dbReference type="PROSITE" id="PS00107">
    <property type="entry name" value="PROTEIN_KINASE_ATP"/>
    <property type="match status" value="1"/>
</dbReference>
<dbReference type="Proteomes" id="UP001172457">
    <property type="component" value="Chromosome 5"/>
</dbReference>
<evidence type="ECO:0000256" key="11">
    <source>
        <dbReference type="ARBA" id="ARBA00022741"/>
    </source>
</evidence>
<dbReference type="FunFam" id="3.30.200.20:FF:000309">
    <property type="entry name" value="Leucine-rich repeat receptor protein kinase MSP1"/>
    <property type="match status" value="1"/>
</dbReference>
<dbReference type="FunFam" id="3.80.10.10:FF:000400">
    <property type="entry name" value="Nuclear pore complex protein NUP107"/>
    <property type="match status" value="1"/>
</dbReference>
<keyword evidence="13 20" id="KW-0067">ATP-binding</keyword>
<sequence length="1048" mass="116044">MEKQINLSSNFSILFLALLILPHLPSSSSSSFNSLLEWKESLQISKSNSFLSSWTPLPTNSTSSIPCTSWFGLICDADRSVQRFNLSSSELNGTLHQFPFYLLPNVTHFDLSVNQFFGPIPPQIRLLSKLVYLELSANMFSGAIPPEIGMLTNLETLHLNENNFSGSIPQEIGHLTSLNELALYYNSLQGELPPTLGNLSNLAYLYLYDNKLSGQIPPEFGMLVNLVEVDISDNTFDGPIPHTLGKLSKLTLFHLFKNHLNGSIPDEIGRLISIKSLSLYSNNLSGLIPSSLGDLMSLNLLHLYENQLSGPIPTELGNLKSLVDLQVSENQLNGSIPSSLENLTNLRHLVIRDNKLSGPIPQGLGRLDLVSLKLDTNKLSGHLPKDLCRGGKLRYLSLSFNQLSGPIPRGIRNCVSLTRALFHFNQFISDISTSFGVYPSLEFLDISHNNFHGELSQNWGKCKNLTWLVMGYNNIGGRIPRSLGDATRLQQLDLSSNHLVGEIPKEFGKMKLMLALSLADNQLSGAIPPEVGSLHDLLSLNLSANRLNGSIPRSIRGWAQIHYLNLGNNKLIGKIPSEIGKLGHVTVLDLSQNSLTKEIPSEIQSLENLAELNLSHNRLSGSIPRSFRKLPRGIVIDLSYNQLTGVVPPYAIFMNATIEVLKGNPGFCGNITGLKLCGTQITKKRNYRTLILVIILPLLVALLLGLFMCGLIGYRRKRNISPQKPLDQEGNCDFFSISSFDGHAMYDEILKSTDEFDDAYCIGRGGYGIVYKAKLESNNIVAVKKLHSSCGQRVDHNGFLREVQALTYIRHRNIVKLYGYCAHARHSFLIYEYLEKGSLGSMLSSDLLAKELDWLKRVMIIRGLAEGLAYMHHDCSPPIIHRDISRGNILLDSDYEAHISDFGTAKLLKMDSSNWSVVVGTYGYIAPELAYTMVATEKCDVYSFGVIALEVIMGKHPGELITSFPTLSDDILLESNVGDSRIPPPSSSQVEKQVKSVLLIAKACLNSNPLERPTMRQVSDLLSVEDRLERYALIPNGVKKRYALIPNG</sequence>
<feature type="non-terminal residue" evidence="24">
    <location>
        <position position="1"/>
    </location>
</feature>
<evidence type="ECO:0000256" key="8">
    <source>
        <dbReference type="ARBA" id="ARBA00022692"/>
    </source>
</evidence>
<evidence type="ECO:0000256" key="1">
    <source>
        <dbReference type="ARBA" id="ARBA00004236"/>
    </source>
</evidence>
<dbReference type="FunFam" id="3.80.10.10:FF:000041">
    <property type="entry name" value="LRR receptor-like serine/threonine-protein kinase ERECTA"/>
    <property type="match status" value="2"/>
</dbReference>
<dbReference type="GO" id="GO:0099402">
    <property type="term" value="P:plant organ development"/>
    <property type="evidence" value="ECO:0007669"/>
    <property type="project" value="UniProtKB-ARBA"/>
</dbReference>
<accession>A0AA38WEM8</accession>
<feature type="signal peptide" evidence="22">
    <location>
        <begin position="1"/>
        <end position="29"/>
    </location>
</feature>
<dbReference type="PROSITE" id="PS00109">
    <property type="entry name" value="PROTEIN_KINASE_TYR"/>
    <property type="match status" value="1"/>
</dbReference>
<dbReference type="InterPro" id="IPR032675">
    <property type="entry name" value="LRR_dom_sf"/>
</dbReference>
<comment type="caution">
    <text evidence="24">The sequence shown here is derived from an EMBL/GenBank/DDBJ whole genome shotgun (WGS) entry which is preliminary data.</text>
</comment>
<dbReference type="EMBL" id="JARYMX010000005">
    <property type="protein sequence ID" value="KAJ9547294.1"/>
    <property type="molecule type" value="Genomic_DNA"/>
</dbReference>
<dbReference type="GO" id="GO:0004674">
    <property type="term" value="F:protein serine/threonine kinase activity"/>
    <property type="evidence" value="ECO:0007669"/>
    <property type="project" value="UniProtKB-KW"/>
</dbReference>
<dbReference type="GO" id="GO:0005886">
    <property type="term" value="C:plasma membrane"/>
    <property type="evidence" value="ECO:0007669"/>
    <property type="project" value="UniProtKB-SubCell"/>
</dbReference>
<keyword evidence="14 21" id="KW-1133">Transmembrane helix</keyword>
<evidence type="ECO:0000256" key="15">
    <source>
        <dbReference type="ARBA" id="ARBA00023136"/>
    </source>
</evidence>
<evidence type="ECO:0000256" key="13">
    <source>
        <dbReference type="ARBA" id="ARBA00022840"/>
    </source>
</evidence>
<dbReference type="GO" id="GO:0006952">
    <property type="term" value="P:defense response"/>
    <property type="evidence" value="ECO:0007669"/>
    <property type="project" value="UniProtKB-ARBA"/>
</dbReference>
<evidence type="ECO:0000256" key="9">
    <source>
        <dbReference type="ARBA" id="ARBA00022729"/>
    </source>
</evidence>
<dbReference type="PROSITE" id="PS50011">
    <property type="entry name" value="PROTEIN_KINASE_DOM"/>
    <property type="match status" value="1"/>
</dbReference>
<dbReference type="AlphaFoldDB" id="A0AA38WEM8"/>
<feature type="domain" description="Protein kinase" evidence="23">
    <location>
        <begin position="756"/>
        <end position="1034"/>
    </location>
</feature>
<keyword evidence="12" id="KW-0418">Kinase</keyword>
<dbReference type="Pfam" id="PF13855">
    <property type="entry name" value="LRR_8"/>
    <property type="match status" value="1"/>
</dbReference>
<keyword evidence="6" id="KW-0433">Leucine-rich repeat</keyword>
<dbReference type="GO" id="GO:0051707">
    <property type="term" value="P:response to other organism"/>
    <property type="evidence" value="ECO:0007669"/>
    <property type="project" value="UniProtKB-ARBA"/>
</dbReference>
<dbReference type="Pfam" id="PF00069">
    <property type="entry name" value="Pkinase"/>
    <property type="match status" value="1"/>
</dbReference>
<evidence type="ECO:0000256" key="6">
    <source>
        <dbReference type="ARBA" id="ARBA00022614"/>
    </source>
</evidence>
<keyword evidence="7" id="KW-0808">Transferase</keyword>
<reference evidence="24" key="1">
    <citation type="submission" date="2023-03" db="EMBL/GenBank/DDBJ databases">
        <title>Chromosome-scale reference genome and RAD-based genetic map of yellow starthistle (Centaurea solstitialis) reveal putative structural variation and QTLs associated with invader traits.</title>
        <authorList>
            <person name="Reatini B."/>
            <person name="Cang F.A."/>
            <person name="Jiang Q."/>
            <person name="Mckibben M.T.W."/>
            <person name="Barker M.S."/>
            <person name="Rieseberg L.H."/>
            <person name="Dlugosch K.M."/>
        </authorList>
    </citation>
    <scope>NUCLEOTIDE SEQUENCE</scope>
    <source>
        <strain evidence="24">CAN-66</strain>
        <tissue evidence="24">Leaf</tissue>
    </source>
</reference>
<dbReference type="Gene3D" id="3.30.200.20">
    <property type="entry name" value="Phosphorylase Kinase, domain 1"/>
    <property type="match status" value="1"/>
</dbReference>
<keyword evidence="16" id="KW-0675">Receptor</keyword>
<dbReference type="InterPro" id="IPR000719">
    <property type="entry name" value="Prot_kinase_dom"/>
</dbReference>
<evidence type="ECO:0000256" key="21">
    <source>
        <dbReference type="SAM" id="Phobius"/>
    </source>
</evidence>
<dbReference type="InterPro" id="IPR051716">
    <property type="entry name" value="Plant_RL_S/T_kinase"/>
</dbReference>
<dbReference type="InterPro" id="IPR011009">
    <property type="entry name" value="Kinase-like_dom_sf"/>
</dbReference>
<dbReference type="InterPro" id="IPR008266">
    <property type="entry name" value="Tyr_kinase_AS"/>
</dbReference>
<comment type="subcellular location">
    <subcellularLocation>
        <location evidence="1">Cell membrane</location>
    </subcellularLocation>
    <subcellularLocation>
        <location evidence="2">Membrane</location>
        <topology evidence="2">Single-pass type I membrane protein</topology>
    </subcellularLocation>
</comment>
<proteinExistence type="predicted"/>
<dbReference type="InterPro" id="IPR013210">
    <property type="entry name" value="LRR_N_plant-typ"/>
</dbReference>
<evidence type="ECO:0000256" key="12">
    <source>
        <dbReference type="ARBA" id="ARBA00022777"/>
    </source>
</evidence>
<keyword evidence="17" id="KW-0325">Glycoprotein</keyword>
<keyword evidence="5" id="KW-0597">Phosphoprotein</keyword>
<dbReference type="Pfam" id="PF00560">
    <property type="entry name" value="LRR_1"/>
    <property type="match status" value="12"/>
</dbReference>
<dbReference type="GO" id="GO:0005524">
    <property type="term" value="F:ATP binding"/>
    <property type="evidence" value="ECO:0007669"/>
    <property type="project" value="UniProtKB-UniRule"/>
</dbReference>
<evidence type="ECO:0000256" key="10">
    <source>
        <dbReference type="ARBA" id="ARBA00022737"/>
    </source>
</evidence>
<evidence type="ECO:0000256" key="19">
    <source>
        <dbReference type="ARBA" id="ARBA00048679"/>
    </source>
</evidence>
<evidence type="ECO:0000256" key="5">
    <source>
        <dbReference type="ARBA" id="ARBA00022553"/>
    </source>
</evidence>
<comment type="catalytic activity">
    <reaction evidence="18">
        <text>L-threonyl-[protein] + ATP = O-phospho-L-threonyl-[protein] + ADP + H(+)</text>
        <dbReference type="Rhea" id="RHEA:46608"/>
        <dbReference type="Rhea" id="RHEA-COMP:11060"/>
        <dbReference type="Rhea" id="RHEA-COMP:11605"/>
        <dbReference type="ChEBI" id="CHEBI:15378"/>
        <dbReference type="ChEBI" id="CHEBI:30013"/>
        <dbReference type="ChEBI" id="CHEBI:30616"/>
        <dbReference type="ChEBI" id="CHEBI:61977"/>
        <dbReference type="ChEBI" id="CHEBI:456216"/>
        <dbReference type="EC" id="2.7.11.1"/>
    </reaction>
</comment>
<dbReference type="InterPro" id="IPR001611">
    <property type="entry name" value="Leu-rich_rpt"/>
</dbReference>
<dbReference type="SMART" id="SM00369">
    <property type="entry name" value="LRR_TYP"/>
    <property type="match status" value="9"/>
</dbReference>
<dbReference type="Pfam" id="PF08263">
    <property type="entry name" value="LRRNT_2"/>
    <property type="match status" value="1"/>
</dbReference>
<evidence type="ECO:0000313" key="25">
    <source>
        <dbReference type="Proteomes" id="UP001172457"/>
    </source>
</evidence>
<gene>
    <name evidence="24" type="ORF">OSB04_019837</name>
</gene>